<evidence type="ECO:0000256" key="2">
    <source>
        <dbReference type="ARBA" id="ARBA00006745"/>
    </source>
</evidence>
<evidence type="ECO:0000256" key="4">
    <source>
        <dbReference type="ARBA" id="ARBA00022723"/>
    </source>
</evidence>
<keyword evidence="4 8" id="KW-0479">Metal-binding</keyword>
<dbReference type="NCBIfam" id="NF006679">
    <property type="entry name" value="PRK09228.1"/>
    <property type="match status" value="1"/>
</dbReference>
<evidence type="ECO:0000313" key="11">
    <source>
        <dbReference type="Proteomes" id="UP000197065"/>
    </source>
</evidence>
<keyword evidence="5 8" id="KW-0378">Hydrolase</keyword>
<dbReference type="Proteomes" id="UP000197065">
    <property type="component" value="Unassembled WGS sequence"/>
</dbReference>
<evidence type="ECO:0000256" key="7">
    <source>
        <dbReference type="NCBIfam" id="TIGR02967"/>
    </source>
</evidence>
<dbReference type="OrthoDB" id="9787621at2"/>
<comment type="catalytic activity">
    <reaction evidence="8">
        <text>guanine + H2O + H(+) = xanthine + NH4(+)</text>
        <dbReference type="Rhea" id="RHEA:14665"/>
        <dbReference type="ChEBI" id="CHEBI:15377"/>
        <dbReference type="ChEBI" id="CHEBI:15378"/>
        <dbReference type="ChEBI" id="CHEBI:16235"/>
        <dbReference type="ChEBI" id="CHEBI:17712"/>
        <dbReference type="ChEBI" id="CHEBI:28938"/>
        <dbReference type="EC" id="3.5.4.3"/>
    </reaction>
</comment>
<comment type="function">
    <text evidence="8">Catalyzes the hydrolytic deamination of guanine, producing xanthine and ammonia.</text>
</comment>
<evidence type="ECO:0000256" key="6">
    <source>
        <dbReference type="ARBA" id="ARBA00022833"/>
    </source>
</evidence>
<gene>
    <name evidence="10" type="ORF">SAMN07250955_105127</name>
</gene>
<dbReference type="NCBIfam" id="TIGR02967">
    <property type="entry name" value="guan_deamin"/>
    <property type="match status" value="1"/>
</dbReference>
<dbReference type="GO" id="GO:0008892">
    <property type="term" value="F:guanine deaminase activity"/>
    <property type="evidence" value="ECO:0007669"/>
    <property type="project" value="UniProtKB-UniRule"/>
</dbReference>
<evidence type="ECO:0000256" key="3">
    <source>
        <dbReference type="ARBA" id="ARBA00012781"/>
    </source>
</evidence>
<proteinExistence type="inferred from homology"/>
<dbReference type="PANTHER" id="PTHR11271">
    <property type="entry name" value="GUANINE DEAMINASE"/>
    <property type="match status" value="1"/>
</dbReference>
<dbReference type="EC" id="3.5.4.3" evidence="3 7"/>
<evidence type="ECO:0000256" key="5">
    <source>
        <dbReference type="ARBA" id="ARBA00022801"/>
    </source>
</evidence>
<evidence type="ECO:0000313" key="10">
    <source>
        <dbReference type="EMBL" id="SNB66528.1"/>
    </source>
</evidence>
<dbReference type="GO" id="GO:0005829">
    <property type="term" value="C:cytosol"/>
    <property type="evidence" value="ECO:0007669"/>
    <property type="project" value="TreeGrafter"/>
</dbReference>
<feature type="domain" description="Amidohydrolase-related" evidence="9">
    <location>
        <begin position="74"/>
        <end position="437"/>
    </location>
</feature>
<dbReference type="GO" id="GO:0008270">
    <property type="term" value="F:zinc ion binding"/>
    <property type="evidence" value="ECO:0007669"/>
    <property type="project" value="UniProtKB-UniRule"/>
</dbReference>
<dbReference type="InterPro" id="IPR006680">
    <property type="entry name" value="Amidohydro-rel"/>
</dbReference>
<protein>
    <recommendedName>
        <fullName evidence="3 7">Guanine deaminase</fullName>
        <shortName evidence="8">Guanase</shortName>
        <ecNumber evidence="3 7">3.5.4.3</ecNumber>
    </recommendedName>
    <alternativeName>
        <fullName evidence="8">Guanine aminohydrolase</fullName>
    </alternativeName>
</protein>
<dbReference type="InterPro" id="IPR014311">
    <property type="entry name" value="Guanine_deaminase"/>
</dbReference>
<dbReference type="RefSeq" id="WP_088561138.1">
    <property type="nucleotide sequence ID" value="NZ_FYEH01000005.1"/>
</dbReference>
<dbReference type="SUPFAM" id="SSF51338">
    <property type="entry name" value="Composite domain of metallo-dependent hydrolases"/>
    <property type="match status" value="1"/>
</dbReference>
<keyword evidence="6 8" id="KW-0862">Zinc</keyword>
<dbReference type="InterPro" id="IPR011059">
    <property type="entry name" value="Metal-dep_hydrolase_composite"/>
</dbReference>
<dbReference type="Gene3D" id="3.20.20.140">
    <property type="entry name" value="Metal-dependent hydrolases"/>
    <property type="match status" value="1"/>
</dbReference>
<dbReference type="InterPro" id="IPR032466">
    <property type="entry name" value="Metal_Hydrolase"/>
</dbReference>
<dbReference type="Gene3D" id="2.30.40.10">
    <property type="entry name" value="Urease, subunit C, domain 1"/>
    <property type="match status" value="1"/>
</dbReference>
<dbReference type="AlphaFoldDB" id="A0A212R3Y0"/>
<organism evidence="10 11">
    <name type="scientific">Arboricoccus pini</name>
    <dbReference type="NCBI Taxonomy" id="1963835"/>
    <lineage>
        <taxon>Bacteria</taxon>
        <taxon>Pseudomonadati</taxon>
        <taxon>Pseudomonadota</taxon>
        <taxon>Alphaproteobacteria</taxon>
        <taxon>Geminicoccales</taxon>
        <taxon>Geminicoccaceae</taxon>
        <taxon>Arboricoccus</taxon>
    </lineage>
</organism>
<evidence type="ECO:0000256" key="1">
    <source>
        <dbReference type="ARBA" id="ARBA00004984"/>
    </source>
</evidence>
<evidence type="ECO:0000256" key="8">
    <source>
        <dbReference type="RuleBase" id="RU366009"/>
    </source>
</evidence>
<comment type="pathway">
    <text evidence="1 8">Purine metabolism; guanine degradation; xanthine from guanine: step 1/1.</text>
</comment>
<dbReference type="EMBL" id="FYEH01000005">
    <property type="protein sequence ID" value="SNB66528.1"/>
    <property type="molecule type" value="Genomic_DNA"/>
</dbReference>
<dbReference type="InterPro" id="IPR051607">
    <property type="entry name" value="Metallo-dep_hydrolases"/>
</dbReference>
<evidence type="ECO:0000259" key="9">
    <source>
        <dbReference type="Pfam" id="PF01979"/>
    </source>
</evidence>
<comment type="cofactor">
    <cofactor evidence="8">
        <name>Zn(2+)</name>
        <dbReference type="ChEBI" id="CHEBI:29105"/>
    </cofactor>
    <text evidence="8">Binds 1 zinc ion per subunit.</text>
</comment>
<dbReference type="FunFam" id="3.20.20.140:FF:000022">
    <property type="entry name" value="Guanine deaminase"/>
    <property type="match status" value="1"/>
</dbReference>
<name>A0A212R3Y0_9PROT</name>
<keyword evidence="11" id="KW-1185">Reference proteome</keyword>
<dbReference type="Pfam" id="PF01979">
    <property type="entry name" value="Amidohydro_1"/>
    <property type="match status" value="1"/>
</dbReference>
<dbReference type="SUPFAM" id="SSF51556">
    <property type="entry name" value="Metallo-dependent hydrolases"/>
    <property type="match status" value="1"/>
</dbReference>
<reference evidence="10 11" key="1">
    <citation type="submission" date="2017-06" db="EMBL/GenBank/DDBJ databases">
        <authorList>
            <person name="Kim H.J."/>
            <person name="Triplett B.A."/>
        </authorList>
    </citation>
    <scope>NUCLEOTIDE SEQUENCE [LARGE SCALE GENOMIC DNA]</scope>
    <source>
        <strain evidence="10 11">B29T1</strain>
    </source>
</reference>
<sequence>MTQPVPTPASLKAIRGPAFTFKDNPFLAKDALHYEEDALILISDGRILSFGAYAGQHSSLPPDLEIAHYPDGLISAGFIDCHVHYPQLQMIGAYGEQLLAWLERYVFPTERRFSSPTHAAEVACLFLRALLRAGTTTAAVYCTVHPQSVEAFFAESARFNTRMVAGKVLMDRHAPPELLDTVETGYAQSKALIERWHGQGRQLYAVTPRFAPSCSPAQLDVAASLLQLRQGLFMQTHLAENEAEVAWVKELFPEAKSYLDVYQRAGLVGPRAILGHAIHVGEGELCTCHATGAALAHCPTSNLFLGSGLFRLFDAIDPRRPVRVGLGTDIGAGTSLSQLQSLNEAYKVAQLTGHALSASQGFWLATRGAAEALYLQDHVGTLAAGQEADIVILDPGATALSNFRRDHCDTIDQLLFMLMTLGDDRMIKATYVNGQPVYDRDRLEPFVYPPPAGCTTARPTASSSS</sequence>
<comment type="similarity">
    <text evidence="2 8">Belongs to the metallo-dependent hydrolases superfamily. ATZ/TRZ family.</text>
</comment>
<dbReference type="GO" id="GO:0006147">
    <property type="term" value="P:guanine catabolic process"/>
    <property type="evidence" value="ECO:0007669"/>
    <property type="project" value="UniProtKB-UniRule"/>
</dbReference>
<dbReference type="PANTHER" id="PTHR11271:SF6">
    <property type="entry name" value="GUANINE DEAMINASE"/>
    <property type="match status" value="1"/>
</dbReference>
<accession>A0A212R3Y0</accession>
<dbReference type="UniPathway" id="UPA00603">
    <property type="reaction ID" value="UER00660"/>
</dbReference>